<feature type="compositionally biased region" description="Basic and acidic residues" evidence="1">
    <location>
        <begin position="11"/>
        <end position="27"/>
    </location>
</feature>
<evidence type="ECO:0000313" key="2">
    <source>
        <dbReference type="EMBL" id="VTJ82995.1"/>
    </source>
</evidence>
<protein>
    <submittedName>
        <fullName evidence="2">Uncharacterized protein</fullName>
    </submittedName>
</protein>
<feature type="compositionally biased region" description="Basic and acidic residues" evidence="1">
    <location>
        <begin position="172"/>
        <end position="185"/>
    </location>
</feature>
<feature type="region of interest" description="Disordered" evidence="1">
    <location>
        <begin position="1"/>
        <end position="101"/>
    </location>
</feature>
<gene>
    <name evidence="2" type="ORF">MONAX_5E019907</name>
</gene>
<keyword evidence="3" id="KW-1185">Reference proteome</keyword>
<feature type="region of interest" description="Disordered" evidence="1">
    <location>
        <begin position="115"/>
        <end position="216"/>
    </location>
</feature>
<proteinExistence type="predicted"/>
<feature type="compositionally biased region" description="Basic and acidic residues" evidence="1">
    <location>
        <begin position="68"/>
        <end position="89"/>
    </location>
</feature>
<comment type="caution">
    <text evidence="2">The sequence shown here is derived from an EMBL/GenBank/DDBJ whole genome shotgun (WGS) entry which is preliminary data.</text>
</comment>
<evidence type="ECO:0000313" key="3">
    <source>
        <dbReference type="Proteomes" id="UP000335636"/>
    </source>
</evidence>
<feature type="compositionally biased region" description="Basic and acidic residues" evidence="1">
    <location>
        <begin position="122"/>
        <end position="165"/>
    </location>
</feature>
<dbReference type="EMBL" id="CABDUW010001620">
    <property type="protein sequence ID" value="VTJ82995.1"/>
    <property type="molecule type" value="Genomic_DNA"/>
</dbReference>
<dbReference type="AlphaFoldDB" id="A0A5E4CMD9"/>
<accession>A0A5E4CMD9</accession>
<reference evidence="2" key="1">
    <citation type="submission" date="2019-04" db="EMBL/GenBank/DDBJ databases">
        <authorList>
            <person name="Alioto T."/>
            <person name="Alioto T."/>
        </authorList>
    </citation>
    <scope>NUCLEOTIDE SEQUENCE [LARGE SCALE GENOMIC DNA]</scope>
</reference>
<organism evidence="2 3">
    <name type="scientific">Marmota monax</name>
    <name type="common">Woodchuck</name>
    <dbReference type="NCBI Taxonomy" id="9995"/>
    <lineage>
        <taxon>Eukaryota</taxon>
        <taxon>Metazoa</taxon>
        <taxon>Chordata</taxon>
        <taxon>Craniata</taxon>
        <taxon>Vertebrata</taxon>
        <taxon>Euteleostomi</taxon>
        <taxon>Mammalia</taxon>
        <taxon>Eutheria</taxon>
        <taxon>Euarchontoglires</taxon>
        <taxon>Glires</taxon>
        <taxon>Rodentia</taxon>
        <taxon>Sciuromorpha</taxon>
        <taxon>Sciuridae</taxon>
        <taxon>Xerinae</taxon>
        <taxon>Marmotini</taxon>
        <taxon>Marmota</taxon>
    </lineage>
</organism>
<sequence>MSLDTGHVSLHKGEKENILLPKTKEAGLEDVPGSQTGSKDVHASYKPTTKSKDTVPQKRKRNNGPKTLESESHENMSSSREKERLDGMEKSNQQSVCEKPPEVWASRISGGFPSGAKNRINGHREDAGHVSLYKGEKENITSPKTKEAGLEEVPRSHMGSKDVHASYKPTIKSKDTDPQKPEWKNGTKILESDSPWDSSSEEEKESPDGTVNRPQQ</sequence>
<evidence type="ECO:0000256" key="1">
    <source>
        <dbReference type="SAM" id="MobiDB-lite"/>
    </source>
</evidence>
<name>A0A5E4CMD9_MARMO</name>
<dbReference type="Proteomes" id="UP000335636">
    <property type="component" value="Unassembled WGS sequence"/>
</dbReference>